<reference evidence="6 7" key="1">
    <citation type="submission" date="2015-09" db="EMBL/GenBank/DDBJ databases">
        <title>Trachymyrmex cornetzi WGS genome.</title>
        <authorList>
            <person name="Nygaard S."/>
            <person name="Hu H."/>
            <person name="Boomsma J."/>
            <person name="Zhang G."/>
        </authorList>
    </citation>
    <scope>NUCLEOTIDE SEQUENCE [LARGE SCALE GENOMIC DNA]</scope>
    <source>
        <strain evidence="6">Tcor2-1</strain>
        <tissue evidence="6">Whole body</tissue>
    </source>
</reference>
<feature type="region of interest" description="Disordered" evidence="3">
    <location>
        <begin position="1"/>
        <end position="31"/>
    </location>
</feature>
<evidence type="ECO:0000256" key="1">
    <source>
        <dbReference type="ARBA" id="ARBA00001968"/>
    </source>
</evidence>
<dbReference type="EMBL" id="KQ980489">
    <property type="protein sequence ID" value="KYN15855.1"/>
    <property type="molecule type" value="Genomic_DNA"/>
</dbReference>
<feature type="compositionally biased region" description="Basic and acidic residues" evidence="3">
    <location>
        <begin position="11"/>
        <end position="31"/>
    </location>
</feature>
<organism evidence="6 7">
    <name type="scientific">Trachymyrmex cornetzi</name>
    <dbReference type="NCBI Taxonomy" id="471704"/>
    <lineage>
        <taxon>Eukaryota</taxon>
        <taxon>Metazoa</taxon>
        <taxon>Ecdysozoa</taxon>
        <taxon>Arthropoda</taxon>
        <taxon>Hexapoda</taxon>
        <taxon>Insecta</taxon>
        <taxon>Pterygota</taxon>
        <taxon>Neoptera</taxon>
        <taxon>Endopterygota</taxon>
        <taxon>Hymenoptera</taxon>
        <taxon>Apocrita</taxon>
        <taxon>Aculeata</taxon>
        <taxon>Formicoidea</taxon>
        <taxon>Formicidae</taxon>
        <taxon>Myrmicinae</taxon>
        <taxon>Trachymyrmex</taxon>
    </lineage>
</organism>
<evidence type="ECO:0000259" key="5">
    <source>
        <dbReference type="Pfam" id="PF13613"/>
    </source>
</evidence>
<dbReference type="GO" id="GO:0046872">
    <property type="term" value="F:metal ion binding"/>
    <property type="evidence" value="ECO:0007669"/>
    <property type="project" value="UniProtKB-KW"/>
</dbReference>
<name>A0A195DSG0_9HYME</name>
<protein>
    <recommendedName>
        <fullName evidence="8">DDE Tnp4 domain-containing protein</fullName>
    </recommendedName>
</protein>
<gene>
    <name evidence="6" type="ORF">ALC57_11936</name>
</gene>
<evidence type="ECO:0000313" key="7">
    <source>
        <dbReference type="Proteomes" id="UP000078492"/>
    </source>
</evidence>
<feature type="domain" description="DDE Tnp4" evidence="4">
    <location>
        <begin position="201"/>
        <end position="360"/>
    </location>
</feature>
<comment type="cofactor">
    <cofactor evidence="1">
        <name>a divalent metal cation</name>
        <dbReference type="ChEBI" id="CHEBI:60240"/>
    </cofactor>
</comment>
<dbReference type="PANTHER" id="PTHR23080">
    <property type="entry name" value="THAP DOMAIN PROTEIN"/>
    <property type="match status" value="1"/>
</dbReference>
<feature type="domain" description="Transposase Helix-turn-helix" evidence="5">
    <location>
        <begin position="121"/>
        <end position="171"/>
    </location>
</feature>
<dbReference type="Pfam" id="PF13613">
    <property type="entry name" value="HTH_Tnp_4"/>
    <property type="match status" value="1"/>
</dbReference>
<evidence type="ECO:0008006" key="8">
    <source>
        <dbReference type="Google" id="ProtNLM"/>
    </source>
</evidence>
<dbReference type="InterPro" id="IPR027805">
    <property type="entry name" value="Transposase_HTH_dom"/>
</dbReference>
<proteinExistence type="predicted"/>
<dbReference type="Pfam" id="PF13359">
    <property type="entry name" value="DDE_Tnp_4"/>
    <property type="match status" value="1"/>
</dbReference>
<evidence type="ECO:0000256" key="2">
    <source>
        <dbReference type="ARBA" id="ARBA00022723"/>
    </source>
</evidence>
<evidence type="ECO:0000256" key="3">
    <source>
        <dbReference type="SAM" id="MobiDB-lite"/>
    </source>
</evidence>
<accession>A0A195DSG0</accession>
<sequence length="373" mass="42621">MQKIISTASKARAERVAKREAKKANKKEKEETVKDTDEAVIAIDINEVGVDSAGNNETLLIVDEEKTKLRDIDIQTDFYSSYYDQIKTDRELSTATGIPNFEIFHVIVSNVKKLYNNAKSKLSVEAKVMLTFIKLKQNISFAFLATLFNCYSVKTCRRIFVNMIRVLRVCFDSCIHWPSKQEILRNIPNCFLPFPDIRIILDCTEILLQKPKSVCCQAITYSNYKSNYTLKIMTGVTPAGTISFVSRCYGGRFSDKAIFEQSNLFSLLEKGDRIMIDRGFFIDAQCKEHDIQIVRPPFLRNKSQLSTEEALLSQQIAKARVHIERSNQRLKVFNILKGRFPISLVHLCEDIFIIICGLVNVCSPILNDDKFPV</sequence>
<evidence type="ECO:0000313" key="6">
    <source>
        <dbReference type="EMBL" id="KYN15855.1"/>
    </source>
</evidence>
<dbReference type="AlphaFoldDB" id="A0A195DSG0"/>
<dbReference type="PANTHER" id="PTHR23080:SF141">
    <property type="entry name" value="TRANSPOSASE HELIX-TURN-HELIX DOMAIN-CONTAINING PROTEIN"/>
    <property type="match status" value="1"/>
</dbReference>
<keyword evidence="7" id="KW-1185">Reference proteome</keyword>
<evidence type="ECO:0000259" key="4">
    <source>
        <dbReference type="Pfam" id="PF13359"/>
    </source>
</evidence>
<dbReference type="Proteomes" id="UP000078492">
    <property type="component" value="Unassembled WGS sequence"/>
</dbReference>
<keyword evidence="2" id="KW-0479">Metal-binding</keyword>
<dbReference type="InterPro" id="IPR027806">
    <property type="entry name" value="HARBI1_dom"/>
</dbReference>